<name>A0A183SRY7_SCHSO</name>
<sequence length="94" mass="10087">MFSAYPDFLRFACLDPIPVPASNSLGNPLAPAARSNTASGLVVSRPTWVTFTVNPTSPESEDLLAFCHRMSSEQLTAESPSAVTESTRGHFRSS</sequence>
<dbReference type="OrthoDB" id="342064at2759"/>
<evidence type="ECO:0000313" key="4">
    <source>
        <dbReference type="WBParaSite" id="SSLN_0000720401-mRNA-1"/>
    </source>
</evidence>
<feature type="compositionally biased region" description="Polar residues" evidence="1">
    <location>
        <begin position="73"/>
        <end position="88"/>
    </location>
</feature>
<evidence type="ECO:0000313" key="3">
    <source>
        <dbReference type="Proteomes" id="UP000275846"/>
    </source>
</evidence>
<reference evidence="2 3" key="2">
    <citation type="submission" date="2018-11" db="EMBL/GenBank/DDBJ databases">
        <authorList>
            <consortium name="Pathogen Informatics"/>
        </authorList>
    </citation>
    <scope>NUCLEOTIDE SEQUENCE [LARGE SCALE GENOMIC DNA]</scope>
    <source>
        <strain evidence="2 3">NST_G2</strain>
    </source>
</reference>
<keyword evidence="3" id="KW-1185">Reference proteome</keyword>
<dbReference type="Proteomes" id="UP000275846">
    <property type="component" value="Unassembled WGS sequence"/>
</dbReference>
<protein>
    <submittedName>
        <fullName evidence="4">Secreted protein</fullName>
    </submittedName>
</protein>
<evidence type="ECO:0000256" key="1">
    <source>
        <dbReference type="SAM" id="MobiDB-lite"/>
    </source>
</evidence>
<feature type="region of interest" description="Disordered" evidence="1">
    <location>
        <begin position="73"/>
        <end position="94"/>
    </location>
</feature>
<reference evidence="4" key="1">
    <citation type="submission" date="2016-06" db="UniProtKB">
        <authorList>
            <consortium name="WormBaseParasite"/>
        </authorList>
    </citation>
    <scope>IDENTIFICATION</scope>
</reference>
<dbReference type="EMBL" id="UYSU01033933">
    <property type="protein sequence ID" value="VDL93370.1"/>
    <property type="molecule type" value="Genomic_DNA"/>
</dbReference>
<organism evidence="4">
    <name type="scientific">Schistocephalus solidus</name>
    <name type="common">Tapeworm</name>
    <dbReference type="NCBI Taxonomy" id="70667"/>
    <lineage>
        <taxon>Eukaryota</taxon>
        <taxon>Metazoa</taxon>
        <taxon>Spiralia</taxon>
        <taxon>Lophotrochozoa</taxon>
        <taxon>Platyhelminthes</taxon>
        <taxon>Cestoda</taxon>
        <taxon>Eucestoda</taxon>
        <taxon>Diphyllobothriidea</taxon>
        <taxon>Diphyllobothriidae</taxon>
        <taxon>Schistocephalus</taxon>
    </lineage>
</organism>
<dbReference type="AlphaFoldDB" id="A0A183SRY7"/>
<accession>A0A183SRY7</accession>
<evidence type="ECO:0000313" key="2">
    <source>
        <dbReference type="EMBL" id="VDL93370.1"/>
    </source>
</evidence>
<gene>
    <name evidence="2" type="ORF">SSLN_LOCUS6985</name>
</gene>
<dbReference type="WBParaSite" id="SSLN_0000720401-mRNA-1">
    <property type="protein sequence ID" value="SSLN_0000720401-mRNA-1"/>
    <property type="gene ID" value="SSLN_0000720401"/>
</dbReference>
<proteinExistence type="predicted"/>